<feature type="compositionally biased region" description="Low complexity" evidence="1">
    <location>
        <begin position="14"/>
        <end position="25"/>
    </location>
</feature>
<dbReference type="EMBL" id="CADCUT010000120">
    <property type="protein sequence ID" value="CAA9412409.1"/>
    <property type="molecule type" value="Genomic_DNA"/>
</dbReference>
<name>A0A6J4PEM7_9ACTN</name>
<sequence>APGVRAEPGDRSAARGGLRVALGRGQPPRVPATRGGILRGGALRRGRPRPEDQDYARVPGRARRNLRCRGLPGCGRGGAQDGVGRGGRARLLGVAYGGEPRGGRERGGGAPLLWRTLGGAGDARAGTRGPRSVGGGHLGDAGEHPPADRGGLGQSRSATSSGGGRAAAGGEPGGGGRGPSASV</sequence>
<accession>A0A6J4PEM7</accession>
<gene>
    <name evidence="2" type="ORF">AVDCRST_MAG03-1965</name>
</gene>
<feature type="compositionally biased region" description="Gly residues" evidence="1">
    <location>
        <begin position="161"/>
        <end position="183"/>
    </location>
</feature>
<feature type="compositionally biased region" description="Low complexity" evidence="1">
    <location>
        <begin position="122"/>
        <end position="131"/>
    </location>
</feature>
<evidence type="ECO:0000256" key="1">
    <source>
        <dbReference type="SAM" id="MobiDB-lite"/>
    </source>
</evidence>
<evidence type="ECO:0000313" key="2">
    <source>
        <dbReference type="EMBL" id="CAA9412409.1"/>
    </source>
</evidence>
<reference evidence="2" key="1">
    <citation type="submission" date="2020-02" db="EMBL/GenBank/DDBJ databases">
        <authorList>
            <person name="Meier V. D."/>
        </authorList>
    </citation>
    <scope>NUCLEOTIDE SEQUENCE</scope>
    <source>
        <strain evidence="2">AVDCRST_MAG03</strain>
    </source>
</reference>
<protein>
    <submittedName>
        <fullName evidence="2">Uncharacterized protein</fullName>
    </submittedName>
</protein>
<organism evidence="2">
    <name type="scientific">uncultured Rubrobacteraceae bacterium</name>
    <dbReference type="NCBI Taxonomy" id="349277"/>
    <lineage>
        <taxon>Bacteria</taxon>
        <taxon>Bacillati</taxon>
        <taxon>Actinomycetota</taxon>
        <taxon>Rubrobacteria</taxon>
        <taxon>Rubrobacterales</taxon>
        <taxon>Rubrobacteraceae</taxon>
        <taxon>environmental samples</taxon>
    </lineage>
</organism>
<feature type="region of interest" description="Disordered" evidence="1">
    <location>
        <begin position="1"/>
        <end position="55"/>
    </location>
</feature>
<dbReference type="AlphaFoldDB" id="A0A6J4PEM7"/>
<feature type="non-terminal residue" evidence="2">
    <location>
        <position position="1"/>
    </location>
</feature>
<feature type="region of interest" description="Disordered" evidence="1">
    <location>
        <begin position="95"/>
        <end position="183"/>
    </location>
</feature>
<feature type="non-terminal residue" evidence="2">
    <location>
        <position position="183"/>
    </location>
</feature>
<proteinExistence type="predicted"/>